<feature type="transmembrane region" description="Helical" evidence="7">
    <location>
        <begin position="51"/>
        <end position="73"/>
    </location>
</feature>
<name>A0AAN4ZQ29_9BILA</name>
<evidence type="ECO:0000256" key="1">
    <source>
        <dbReference type="ARBA" id="ARBA00004141"/>
    </source>
</evidence>
<evidence type="ECO:0000256" key="3">
    <source>
        <dbReference type="ARBA" id="ARBA00022692"/>
    </source>
</evidence>
<feature type="transmembrane region" description="Helical" evidence="7">
    <location>
        <begin position="175"/>
        <end position="199"/>
    </location>
</feature>
<comment type="caution">
    <text evidence="9">The sequence shown here is derived from an EMBL/GenBank/DDBJ whole genome shotgun (WGS) entry which is preliminary data.</text>
</comment>
<evidence type="ECO:0000256" key="5">
    <source>
        <dbReference type="ARBA" id="ARBA00023136"/>
    </source>
</evidence>
<organism evidence="9 10">
    <name type="scientific">Pristionchus mayeri</name>
    <dbReference type="NCBI Taxonomy" id="1317129"/>
    <lineage>
        <taxon>Eukaryota</taxon>
        <taxon>Metazoa</taxon>
        <taxon>Ecdysozoa</taxon>
        <taxon>Nematoda</taxon>
        <taxon>Chromadorea</taxon>
        <taxon>Rhabditida</taxon>
        <taxon>Rhabditina</taxon>
        <taxon>Diplogasteromorpha</taxon>
        <taxon>Diplogasteroidea</taxon>
        <taxon>Neodiplogasteridae</taxon>
        <taxon>Pristionchus</taxon>
    </lineage>
</organism>
<keyword evidence="4 7" id="KW-1133">Transmembrane helix</keyword>
<dbReference type="Pfam" id="PF01529">
    <property type="entry name" value="DHHC"/>
    <property type="match status" value="1"/>
</dbReference>
<dbReference type="GO" id="GO:0019706">
    <property type="term" value="F:protein-cysteine S-palmitoyltransferase activity"/>
    <property type="evidence" value="ECO:0007669"/>
    <property type="project" value="UniProtKB-EC"/>
</dbReference>
<gene>
    <name evidence="9" type="ORF">PMAYCL1PPCAC_12537</name>
</gene>
<protein>
    <recommendedName>
        <fullName evidence="7">Palmitoyltransferase</fullName>
        <ecNumber evidence="7">2.3.1.225</ecNumber>
    </recommendedName>
</protein>
<comment type="similarity">
    <text evidence="7">Belongs to the DHHC palmitoyltransferase family.</text>
</comment>
<keyword evidence="2 7" id="KW-0808">Transferase</keyword>
<evidence type="ECO:0000313" key="10">
    <source>
        <dbReference type="Proteomes" id="UP001328107"/>
    </source>
</evidence>
<dbReference type="InterPro" id="IPR039859">
    <property type="entry name" value="PFA4/ZDH16/20/ERF2-like"/>
</dbReference>
<comment type="subcellular location">
    <subcellularLocation>
        <location evidence="1">Membrane</location>
        <topology evidence="1">Multi-pass membrane protein</topology>
    </subcellularLocation>
</comment>
<proteinExistence type="inferred from homology"/>
<keyword evidence="6 7" id="KW-0012">Acyltransferase</keyword>
<comment type="catalytic activity">
    <reaction evidence="7">
        <text>L-cysteinyl-[protein] + hexadecanoyl-CoA = S-hexadecanoyl-L-cysteinyl-[protein] + CoA</text>
        <dbReference type="Rhea" id="RHEA:36683"/>
        <dbReference type="Rhea" id="RHEA-COMP:10131"/>
        <dbReference type="Rhea" id="RHEA-COMP:11032"/>
        <dbReference type="ChEBI" id="CHEBI:29950"/>
        <dbReference type="ChEBI" id="CHEBI:57287"/>
        <dbReference type="ChEBI" id="CHEBI:57379"/>
        <dbReference type="ChEBI" id="CHEBI:74151"/>
        <dbReference type="EC" id="2.3.1.225"/>
    </reaction>
</comment>
<dbReference type="InterPro" id="IPR001594">
    <property type="entry name" value="Palmitoyltrfase_DHHC"/>
</dbReference>
<comment type="domain">
    <text evidence="7">The DHHC domain is required for palmitoyltransferase activity.</text>
</comment>
<evidence type="ECO:0000256" key="6">
    <source>
        <dbReference type="ARBA" id="ARBA00023315"/>
    </source>
</evidence>
<evidence type="ECO:0000313" key="9">
    <source>
        <dbReference type="EMBL" id="GMR42342.1"/>
    </source>
</evidence>
<dbReference type="Proteomes" id="UP001328107">
    <property type="component" value="Unassembled WGS sequence"/>
</dbReference>
<dbReference type="EMBL" id="BTRK01000003">
    <property type="protein sequence ID" value="GMR42342.1"/>
    <property type="molecule type" value="Genomic_DNA"/>
</dbReference>
<dbReference type="EC" id="2.3.1.225" evidence="7"/>
<sequence length="331" mass="38638">MGGCDGESTNVCIRLFINLIRWLPVIFVTAIVGWAYYAYVYQLSILTVESLSLQILYLLVFHILLILFVASYYQTVFAPLHKPPAEFYITRDCMEELNDSSEDNNQSDILQRFVQLQGLPIKVRAFEGGVRYCPKCKCIKPDRSHHCSICSQCVRKFDHHCPWVNTCVSFHNYKFFVLFLGYGFTLCLWGALTDLPYFIEFWQNNTVNNRVVFGQFNVVFLFFVSSMFCLSLGCLFFYHLLLTARNRTTLESFRPPLFLHGPDKRAYDMGIFRNYRQVFGSNPFLWLLPVYTSDGDGVNFTTRQLMESREAVRLLDCTDEEDDEDFFNRIV</sequence>
<dbReference type="GO" id="GO:0016020">
    <property type="term" value="C:membrane"/>
    <property type="evidence" value="ECO:0007669"/>
    <property type="project" value="UniProtKB-SubCell"/>
</dbReference>
<keyword evidence="5 7" id="KW-0472">Membrane</keyword>
<evidence type="ECO:0000259" key="8">
    <source>
        <dbReference type="Pfam" id="PF01529"/>
    </source>
</evidence>
<dbReference type="PANTHER" id="PTHR12246">
    <property type="entry name" value="PALMITOYLTRANSFERASE ZDHHC16"/>
    <property type="match status" value="1"/>
</dbReference>
<evidence type="ECO:0000256" key="7">
    <source>
        <dbReference type="RuleBase" id="RU079119"/>
    </source>
</evidence>
<feature type="transmembrane region" description="Helical" evidence="7">
    <location>
        <begin position="219"/>
        <end position="241"/>
    </location>
</feature>
<dbReference type="AlphaFoldDB" id="A0AAN4ZQ29"/>
<feature type="domain" description="Palmitoyltransferase DHHC" evidence="8">
    <location>
        <begin position="131"/>
        <end position="253"/>
    </location>
</feature>
<feature type="transmembrane region" description="Helical" evidence="7">
    <location>
        <begin position="19"/>
        <end position="39"/>
    </location>
</feature>
<keyword evidence="3 7" id="KW-0812">Transmembrane</keyword>
<keyword evidence="10" id="KW-1185">Reference proteome</keyword>
<accession>A0AAN4ZQ29</accession>
<evidence type="ECO:0000256" key="2">
    <source>
        <dbReference type="ARBA" id="ARBA00022679"/>
    </source>
</evidence>
<evidence type="ECO:0000256" key="4">
    <source>
        <dbReference type="ARBA" id="ARBA00022989"/>
    </source>
</evidence>
<dbReference type="PROSITE" id="PS50216">
    <property type="entry name" value="DHHC"/>
    <property type="match status" value="1"/>
</dbReference>
<reference evidence="10" key="1">
    <citation type="submission" date="2022-10" db="EMBL/GenBank/DDBJ databases">
        <title>Genome assembly of Pristionchus species.</title>
        <authorList>
            <person name="Yoshida K."/>
            <person name="Sommer R.J."/>
        </authorList>
    </citation>
    <scope>NUCLEOTIDE SEQUENCE [LARGE SCALE GENOMIC DNA]</scope>
    <source>
        <strain evidence="10">RS5460</strain>
    </source>
</reference>